<dbReference type="InterPro" id="IPR014710">
    <property type="entry name" value="RmlC-like_jellyroll"/>
</dbReference>
<dbReference type="EMBL" id="AP021874">
    <property type="protein sequence ID" value="BBO66588.1"/>
    <property type="molecule type" value="Genomic_DNA"/>
</dbReference>
<feature type="domain" description="Cyclic nucleotide-binding" evidence="3">
    <location>
        <begin position="14"/>
        <end position="90"/>
    </location>
</feature>
<dbReference type="InterPro" id="IPR046342">
    <property type="entry name" value="CBS_dom_sf"/>
</dbReference>
<dbReference type="InterPro" id="IPR000595">
    <property type="entry name" value="cNMP-bd_dom"/>
</dbReference>
<reference evidence="5 6" key="1">
    <citation type="submission" date="2019-11" db="EMBL/GenBank/DDBJ databases">
        <title>Comparative genomics of hydrocarbon-degrading Desulfosarcina strains.</title>
        <authorList>
            <person name="Watanabe M."/>
            <person name="Kojima H."/>
            <person name="Fukui M."/>
        </authorList>
    </citation>
    <scope>NUCLEOTIDE SEQUENCE [LARGE SCALE GENOMIC DNA]</scope>
    <source>
        <strain evidence="5 6">PL12</strain>
    </source>
</reference>
<dbReference type="PANTHER" id="PTHR43080:SF2">
    <property type="entry name" value="CBS DOMAIN-CONTAINING PROTEIN"/>
    <property type="match status" value="1"/>
</dbReference>
<dbReference type="Pfam" id="PF00571">
    <property type="entry name" value="CBS"/>
    <property type="match status" value="2"/>
</dbReference>
<proteinExistence type="predicted"/>
<protein>
    <submittedName>
        <fullName evidence="5">Nucleotidyltransferase family protein</fullName>
    </submittedName>
</protein>
<evidence type="ECO:0000256" key="1">
    <source>
        <dbReference type="ARBA" id="ARBA00023122"/>
    </source>
</evidence>
<dbReference type="AlphaFoldDB" id="A0A5K7YBQ2"/>
<dbReference type="RefSeq" id="WP_167527566.1">
    <property type="nucleotide sequence ID" value="NZ_AP021874.1"/>
</dbReference>
<feature type="domain" description="Cyclic nucleotide-binding" evidence="3">
    <location>
        <begin position="159"/>
        <end position="280"/>
    </location>
</feature>
<name>A0A5K7YBQ2_9BACT</name>
<dbReference type="Pfam" id="PF10335">
    <property type="entry name" value="DUF294_C"/>
    <property type="match status" value="1"/>
</dbReference>
<evidence type="ECO:0000313" key="6">
    <source>
        <dbReference type="Proteomes" id="UP000427906"/>
    </source>
</evidence>
<dbReference type="SMART" id="SM00100">
    <property type="entry name" value="cNMP"/>
    <property type="match status" value="2"/>
</dbReference>
<dbReference type="PANTHER" id="PTHR43080">
    <property type="entry name" value="CBS DOMAIN-CONTAINING PROTEIN CBSX3, MITOCHONDRIAL"/>
    <property type="match status" value="1"/>
</dbReference>
<evidence type="ECO:0000259" key="3">
    <source>
        <dbReference type="PROSITE" id="PS50042"/>
    </source>
</evidence>
<dbReference type="InterPro" id="IPR051257">
    <property type="entry name" value="Diverse_CBS-Domain"/>
</dbReference>
<keyword evidence="6" id="KW-1185">Reference proteome</keyword>
<dbReference type="Pfam" id="PF03445">
    <property type="entry name" value="DUF294"/>
    <property type="match status" value="1"/>
</dbReference>
<feature type="domain" description="CBS" evidence="4">
    <location>
        <begin position="377"/>
        <end position="434"/>
    </location>
</feature>
<gene>
    <name evidence="5" type="ORF">DSCA_05180</name>
</gene>
<dbReference type="PROSITE" id="PS50042">
    <property type="entry name" value="CNMP_BINDING_3"/>
    <property type="match status" value="2"/>
</dbReference>
<dbReference type="SUPFAM" id="SSF54631">
    <property type="entry name" value="CBS-domain pair"/>
    <property type="match status" value="1"/>
</dbReference>
<evidence type="ECO:0000259" key="4">
    <source>
        <dbReference type="PROSITE" id="PS51371"/>
    </source>
</evidence>
<dbReference type="SUPFAM" id="SSF51206">
    <property type="entry name" value="cAMP-binding domain-like"/>
    <property type="match status" value="2"/>
</dbReference>
<evidence type="ECO:0000313" key="5">
    <source>
        <dbReference type="EMBL" id="BBO66588.1"/>
    </source>
</evidence>
<dbReference type="InterPro" id="IPR000644">
    <property type="entry name" value="CBS_dom"/>
</dbReference>
<dbReference type="PROSITE" id="PS51371">
    <property type="entry name" value="CBS"/>
    <property type="match status" value="2"/>
</dbReference>
<dbReference type="CDD" id="cd05401">
    <property type="entry name" value="NT_GlnE_GlnD_like"/>
    <property type="match status" value="1"/>
</dbReference>
<feature type="domain" description="CBS" evidence="4">
    <location>
        <begin position="312"/>
        <end position="369"/>
    </location>
</feature>
<sequence length="776" mass="87891">MKTNILRFLSAMPHFSFLTKDELDIVVSRAVVVRLSKGQQVAVQGETRIERVLVVMKGQLSLYRDEQGQQKLTGYIKKGEVFGGITVMLNAGISLRTTKADTDVDAISIPDTVIMEACTRNKAFYEYFLDNFSHNIFDKSLESITRAGQSRLFLSGIDPFTFLPEEEIAHAAGSLSRVSYPKGTVLFVQGKTRVGYLYMLQSGAAERYYEENGEKKMRGILSEGDIYGGISMLLNDGLSVRTMEVIEDSTFCVLPSQVFYDICRKHSSFSDFFSDTFGKRMLSRSYAAIIAKTLHPKEDSLQFFNQPLSQIYSRNPVFCDADASIRETAIIMSRQKSSYAFIRSANPAKVGIVTEKDFSRKVIARGYPIDNPVADIMSAPLRSISEKALVFEAMMTMMEEDFQHVGVVDGGDNIIGMLSTKDILAYQGQSPLFLLREIQIASGMDKIIEKHDQLAGLVRSLIHNGATARNVTRFITTVSDSILNKLMSMTLDEMGPPPVPFVFMIMGSEGRQEQTLKTDQDNAIVYRDPEPAVAEAVGRYFRKFGDIACTLLNQAGYDFCTGDVMAKNPHWCQPLSRWKTYFSEWIHAAEAEDLLQASIFFDFRRGFGEGSLIEELRTHLFASLDGWSGFFRHLTENALNFKPPLGFFRNFVVESKGRHRNAFDIKSAMTPIVDFARVFALKNGIEETNTLERLDQLRIRKIISVKEYEEMEKAYSFLMQLRFVRQITAVMDDNSKPDNYINPKKLTHIEQTMLKEIFKRVEKFQAKMNFEFIGIA</sequence>
<accession>A0A5K7YBQ2</accession>
<dbReference type="CDD" id="cd00038">
    <property type="entry name" value="CAP_ED"/>
    <property type="match status" value="2"/>
</dbReference>
<dbReference type="InterPro" id="IPR018490">
    <property type="entry name" value="cNMP-bd_dom_sf"/>
</dbReference>
<keyword evidence="5" id="KW-0808">Transferase</keyword>
<dbReference type="KEGG" id="dalk:DSCA_05180"/>
<dbReference type="SMART" id="SM00116">
    <property type="entry name" value="CBS"/>
    <property type="match status" value="2"/>
</dbReference>
<dbReference type="GO" id="GO:0008773">
    <property type="term" value="F:[protein-PII] uridylyltransferase activity"/>
    <property type="evidence" value="ECO:0007669"/>
    <property type="project" value="InterPro"/>
</dbReference>
<dbReference type="InterPro" id="IPR005105">
    <property type="entry name" value="GlnD_Uridyltrans_N"/>
</dbReference>
<dbReference type="Pfam" id="PF00027">
    <property type="entry name" value="cNMP_binding"/>
    <property type="match status" value="2"/>
</dbReference>
<keyword evidence="1 2" id="KW-0129">CBS domain</keyword>
<evidence type="ECO:0000256" key="2">
    <source>
        <dbReference type="PROSITE-ProRule" id="PRU00703"/>
    </source>
</evidence>
<dbReference type="Gene3D" id="2.60.120.10">
    <property type="entry name" value="Jelly Rolls"/>
    <property type="match status" value="2"/>
</dbReference>
<dbReference type="Proteomes" id="UP000427906">
    <property type="component" value="Chromosome"/>
</dbReference>
<dbReference type="Gene3D" id="3.10.580.10">
    <property type="entry name" value="CBS-domain"/>
    <property type="match status" value="1"/>
</dbReference>
<dbReference type="InterPro" id="IPR018821">
    <property type="entry name" value="DUF294_put_nucleoTrafse_sb-bd"/>
</dbReference>
<organism evidence="5 6">
    <name type="scientific">Desulfosarcina alkanivorans</name>
    <dbReference type="NCBI Taxonomy" id="571177"/>
    <lineage>
        <taxon>Bacteria</taxon>
        <taxon>Pseudomonadati</taxon>
        <taxon>Thermodesulfobacteriota</taxon>
        <taxon>Desulfobacteria</taxon>
        <taxon>Desulfobacterales</taxon>
        <taxon>Desulfosarcinaceae</taxon>
        <taxon>Desulfosarcina</taxon>
    </lineage>
</organism>